<dbReference type="Proteomes" id="UP000294508">
    <property type="component" value="Unassembled WGS sequence"/>
</dbReference>
<dbReference type="RefSeq" id="WP_132210869.1">
    <property type="nucleotide sequence ID" value="NZ_SLWN01000007.1"/>
</dbReference>
<dbReference type="InterPro" id="IPR019921">
    <property type="entry name" value="Lucif-like_OxRdtase_Rv2161c"/>
</dbReference>
<evidence type="ECO:0000313" key="7">
    <source>
        <dbReference type="Proteomes" id="UP000294508"/>
    </source>
</evidence>
<keyword evidence="4" id="KW-0503">Monooxygenase</keyword>
<evidence type="ECO:0000259" key="5">
    <source>
        <dbReference type="Pfam" id="PF00296"/>
    </source>
</evidence>
<feature type="domain" description="Luciferase-like" evidence="5">
    <location>
        <begin position="12"/>
        <end position="224"/>
    </location>
</feature>
<dbReference type="AlphaFoldDB" id="A0A4R2HCU9"/>
<dbReference type="EMBL" id="SLWN01000007">
    <property type="protein sequence ID" value="TCO26201.1"/>
    <property type="molecule type" value="Genomic_DNA"/>
</dbReference>
<evidence type="ECO:0000256" key="4">
    <source>
        <dbReference type="ARBA" id="ARBA00023033"/>
    </source>
</evidence>
<dbReference type="GO" id="GO:0046306">
    <property type="term" value="P:alkanesulfonate catabolic process"/>
    <property type="evidence" value="ECO:0007669"/>
    <property type="project" value="TreeGrafter"/>
</dbReference>
<comment type="caution">
    <text evidence="6">The sequence shown here is derived from an EMBL/GenBank/DDBJ whole genome shotgun (WGS) entry which is preliminary data.</text>
</comment>
<dbReference type="InterPro" id="IPR011251">
    <property type="entry name" value="Luciferase-like_dom"/>
</dbReference>
<keyword evidence="1" id="KW-0285">Flavoprotein</keyword>
<proteinExistence type="predicted"/>
<reference evidence="6 7" key="1">
    <citation type="journal article" date="2015" name="Stand. Genomic Sci.">
        <title>Genomic Encyclopedia of Bacterial and Archaeal Type Strains, Phase III: the genomes of soil and plant-associated and newly described type strains.</title>
        <authorList>
            <person name="Whitman W.B."/>
            <person name="Woyke T."/>
            <person name="Klenk H.P."/>
            <person name="Zhou Y."/>
            <person name="Lilburn T.G."/>
            <person name="Beck B.J."/>
            <person name="De Vos P."/>
            <person name="Vandamme P."/>
            <person name="Eisen J.A."/>
            <person name="Garrity G."/>
            <person name="Hugenholtz P."/>
            <person name="Kyrpides N.C."/>
        </authorList>
    </citation>
    <scope>NUCLEOTIDE SEQUENCE [LARGE SCALE GENOMIC DNA]</scope>
    <source>
        <strain evidence="6 7">VKM Ac-2572</strain>
    </source>
</reference>
<dbReference type="PANTHER" id="PTHR42847:SF4">
    <property type="entry name" value="ALKANESULFONATE MONOOXYGENASE-RELATED"/>
    <property type="match status" value="1"/>
</dbReference>
<dbReference type="OrthoDB" id="4074025at2"/>
<dbReference type="PANTHER" id="PTHR42847">
    <property type="entry name" value="ALKANESULFONATE MONOOXYGENASE"/>
    <property type="match status" value="1"/>
</dbReference>
<sequence length="293" mass="32032">MKLGLNLLNYGPGTTPESLLSWARFAEGSGFALATISDHLAMTPEVQALYPVPFYDPFTTITWLAAHTTRLEFATSVLVLPYRHPLQTARVGANLAHFSNGRFVLGVGSGWSEQEYAALGVPFDRRGAITDEYLAAIVDAWSNDITSSPGPYAPYDEIHTGPRPDRRPPVWVGGAGRAAIRRAIRHGDAWHPINPHPHWLRDKGMPMLRTAAAEAGVAAPTLCPRIRAHPTGKLADDDRVLGEGSLDQIRSDLTGLAELGAEYVVLDTYISPDVRRTAEEDWRILEQVAALEP</sequence>
<organism evidence="6 7">
    <name type="scientific">Kribbella steppae</name>
    <dbReference type="NCBI Taxonomy" id="2512223"/>
    <lineage>
        <taxon>Bacteria</taxon>
        <taxon>Bacillati</taxon>
        <taxon>Actinomycetota</taxon>
        <taxon>Actinomycetes</taxon>
        <taxon>Propionibacteriales</taxon>
        <taxon>Kribbellaceae</taxon>
        <taxon>Kribbella</taxon>
    </lineage>
</organism>
<gene>
    <name evidence="6" type="ORF">EV652_10792</name>
</gene>
<dbReference type="GO" id="GO:0008726">
    <property type="term" value="F:alkanesulfonate monooxygenase activity"/>
    <property type="evidence" value="ECO:0007669"/>
    <property type="project" value="TreeGrafter"/>
</dbReference>
<dbReference type="InterPro" id="IPR050172">
    <property type="entry name" value="SsuD_RutA_monooxygenase"/>
</dbReference>
<dbReference type="Pfam" id="PF00296">
    <property type="entry name" value="Bac_luciferase"/>
    <property type="match status" value="1"/>
</dbReference>
<evidence type="ECO:0000256" key="1">
    <source>
        <dbReference type="ARBA" id="ARBA00022630"/>
    </source>
</evidence>
<dbReference type="Gene3D" id="3.20.20.30">
    <property type="entry name" value="Luciferase-like domain"/>
    <property type="match status" value="1"/>
</dbReference>
<keyword evidence="7" id="KW-1185">Reference proteome</keyword>
<keyword evidence="2" id="KW-0288">FMN</keyword>
<keyword evidence="3" id="KW-0560">Oxidoreductase</keyword>
<name>A0A4R2HCU9_9ACTN</name>
<dbReference type="SUPFAM" id="SSF51679">
    <property type="entry name" value="Bacterial luciferase-like"/>
    <property type="match status" value="1"/>
</dbReference>
<evidence type="ECO:0000256" key="2">
    <source>
        <dbReference type="ARBA" id="ARBA00022643"/>
    </source>
</evidence>
<evidence type="ECO:0000313" key="6">
    <source>
        <dbReference type="EMBL" id="TCO26201.1"/>
    </source>
</evidence>
<evidence type="ECO:0000256" key="3">
    <source>
        <dbReference type="ARBA" id="ARBA00023002"/>
    </source>
</evidence>
<protein>
    <submittedName>
        <fullName evidence="6">Putative F420-dependent oxidoreductase</fullName>
    </submittedName>
</protein>
<dbReference type="InterPro" id="IPR036661">
    <property type="entry name" value="Luciferase-like_sf"/>
</dbReference>
<accession>A0A4R2HCU9</accession>
<dbReference type="NCBIfam" id="TIGR03619">
    <property type="entry name" value="F420_Rv2161c"/>
    <property type="match status" value="1"/>
</dbReference>